<dbReference type="GO" id="GO:0046872">
    <property type="term" value="F:metal ion binding"/>
    <property type="evidence" value="ECO:0007669"/>
    <property type="project" value="UniProtKB-KW"/>
</dbReference>
<comment type="similarity">
    <text evidence="5">Belongs to the DPH4 family.</text>
</comment>
<feature type="domain" description="J" evidence="13">
    <location>
        <begin position="1"/>
        <end position="80"/>
    </location>
</feature>
<evidence type="ECO:0000313" key="16">
    <source>
        <dbReference type="Proteomes" id="UP001217918"/>
    </source>
</evidence>
<comment type="function">
    <text evidence="1">Required for the first step of diphthamide biosynthesis, the transfer of 3-amino-3-carboxypropyl from S-adenosyl-L-methionine to a histidine residue. Diphthamide is a post-translational modification of histidine which occurs in elongation factor 2.</text>
</comment>
<keyword evidence="16" id="KW-1185">Reference proteome</keyword>
<dbReference type="AlphaFoldDB" id="A0AAD9I8R9"/>
<keyword evidence="8" id="KW-0479">Metal-binding</keyword>
<name>A0AAD9I8R9_9PEZI</name>
<protein>
    <recommendedName>
        <fullName evidence="6">Diphthamide biosynthesis protein 4</fullName>
    </recommendedName>
</protein>
<evidence type="ECO:0000256" key="3">
    <source>
        <dbReference type="ARBA" id="ARBA00004496"/>
    </source>
</evidence>
<dbReference type="InterPro" id="IPR036671">
    <property type="entry name" value="DPH_MB_sf"/>
</dbReference>
<dbReference type="PANTHER" id="PTHR21454:SF46">
    <property type="entry name" value="DIPHTHAMIDE BIOSYNTHESIS PROTEIN 4"/>
    <property type="match status" value="1"/>
</dbReference>
<evidence type="ECO:0000256" key="11">
    <source>
        <dbReference type="ARBA" id="ARBA00023242"/>
    </source>
</evidence>
<evidence type="ECO:0000256" key="10">
    <source>
        <dbReference type="ARBA" id="ARBA00023004"/>
    </source>
</evidence>
<dbReference type="Gene3D" id="3.10.660.10">
    <property type="entry name" value="DPH Zinc finger"/>
    <property type="match status" value="1"/>
</dbReference>
<dbReference type="InterPro" id="IPR044248">
    <property type="entry name" value="DPH3/4-like"/>
</dbReference>
<dbReference type="Proteomes" id="UP001217918">
    <property type="component" value="Unassembled WGS sequence"/>
</dbReference>
<dbReference type="Pfam" id="PF05207">
    <property type="entry name" value="Zn_ribbon_CSL"/>
    <property type="match status" value="1"/>
</dbReference>
<dbReference type="InterPro" id="IPR007872">
    <property type="entry name" value="DPH_MB_dom"/>
</dbReference>
<evidence type="ECO:0000256" key="9">
    <source>
        <dbReference type="ARBA" id="ARBA00022833"/>
    </source>
</evidence>
<dbReference type="SUPFAM" id="SSF46565">
    <property type="entry name" value="Chaperone J-domain"/>
    <property type="match status" value="1"/>
</dbReference>
<comment type="pathway">
    <text evidence="4">Protein modification; peptidyl-diphthamide biosynthesis.</text>
</comment>
<sequence>METCNLGDTNAGKASLALIKRAYRKALLRHHPDKAAAAIAAEDAGPSSISKIPDVTVDEVSAAFAVLFDPARRAEYDKTLRITAAPGAEDRVVFQTGVENVDLDDLEVGADDDGATEWHRSCRCGNPRGYRLREQDLEEAAQCGDEVMVGCADCSLWLRVHFAVLEDGGGGADDDAHASGSHDEDGAGAKA</sequence>
<dbReference type="InterPro" id="IPR036869">
    <property type="entry name" value="J_dom_sf"/>
</dbReference>
<organism evidence="15 16">
    <name type="scientific">Phyllachora maydis</name>
    <dbReference type="NCBI Taxonomy" id="1825666"/>
    <lineage>
        <taxon>Eukaryota</taxon>
        <taxon>Fungi</taxon>
        <taxon>Dikarya</taxon>
        <taxon>Ascomycota</taxon>
        <taxon>Pezizomycotina</taxon>
        <taxon>Sordariomycetes</taxon>
        <taxon>Sordariomycetidae</taxon>
        <taxon>Phyllachorales</taxon>
        <taxon>Phyllachoraceae</taxon>
        <taxon>Phyllachora</taxon>
    </lineage>
</organism>
<dbReference type="GO" id="GO:0005634">
    <property type="term" value="C:nucleus"/>
    <property type="evidence" value="ECO:0007669"/>
    <property type="project" value="UniProtKB-SubCell"/>
</dbReference>
<feature type="region of interest" description="Disordered" evidence="12">
    <location>
        <begin position="169"/>
        <end position="191"/>
    </location>
</feature>
<dbReference type="GO" id="GO:0017183">
    <property type="term" value="P:protein histidyl modification to diphthamide"/>
    <property type="evidence" value="ECO:0007669"/>
    <property type="project" value="InterPro"/>
</dbReference>
<dbReference type="Pfam" id="PF00226">
    <property type="entry name" value="DnaJ"/>
    <property type="match status" value="1"/>
</dbReference>
<feature type="compositionally biased region" description="Basic and acidic residues" evidence="12">
    <location>
        <begin position="174"/>
        <end position="191"/>
    </location>
</feature>
<reference evidence="15" key="1">
    <citation type="journal article" date="2023" name="Mol. Plant Microbe Interact.">
        <title>Elucidating the Obligate Nature and Biological Capacity of an Invasive Fungal Corn Pathogen.</title>
        <authorList>
            <person name="MacCready J.S."/>
            <person name="Roggenkamp E.M."/>
            <person name="Gdanetz K."/>
            <person name="Chilvers M.I."/>
        </authorList>
    </citation>
    <scope>NUCLEOTIDE SEQUENCE</scope>
    <source>
        <strain evidence="15">PM02</strain>
    </source>
</reference>
<dbReference type="InterPro" id="IPR001623">
    <property type="entry name" value="DnaJ_domain"/>
</dbReference>
<feature type="domain" description="DPH-type MB" evidence="14">
    <location>
        <begin position="97"/>
        <end position="163"/>
    </location>
</feature>
<evidence type="ECO:0000256" key="4">
    <source>
        <dbReference type="ARBA" id="ARBA00005156"/>
    </source>
</evidence>
<comment type="subcellular location">
    <subcellularLocation>
        <location evidence="3">Cytoplasm</location>
    </subcellularLocation>
    <subcellularLocation>
        <location evidence="2">Nucleus</location>
    </subcellularLocation>
</comment>
<evidence type="ECO:0000256" key="7">
    <source>
        <dbReference type="ARBA" id="ARBA00022490"/>
    </source>
</evidence>
<evidence type="ECO:0000256" key="5">
    <source>
        <dbReference type="ARBA" id="ARBA00006169"/>
    </source>
</evidence>
<comment type="caution">
    <text evidence="15">The sequence shown here is derived from an EMBL/GenBank/DDBJ whole genome shotgun (WGS) entry which is preliminary data.</text>
</comment>
<keyword evidence="10" id="KW-0408">Iron</keyword>
<evidence type="ECO:0000256" key="6">
    <source>
        <dbReference type="ARBA" id="ARBA00021797"/>
    </source>
</evidence>
<evidence type="ECO:0000256" key="2">
    <source>
        <dbReference type="ARBA" id="ARBA00004123"/>
    </source>
</evidence>
<evidence type="ECO:0000256" key="1">
    <source>
        <dbReference type="ARBA" id="ARBA00003474"/>
    </source>
</evidence>
<keyword evidence="9" id="KW-0862">Zinc</keyword>
<gene>
    <name evidence="15" type="ORF">P8C59_007038</name>
</gene>
<proteinExistence type="inferred from homology"/>
<keyword evidence="7" id="KW-0963">Cytoplasm</keyword>
<dbReference type="PROSITE" id="PS51074">
    <property type="entry name" value="DPH_MB"/>
    <property type="match status" value="1"/>
</dbReference>
<evidence type="ECO:0000256" key="8">
    <source>
        <dbReference type="ARBA" id="ARBA00022723"/>
    </source>
</evidence>
<dbReference type="PANTHER" id="PTHR21454">
    <property type="entry name" value="DPH3 HOMOLOG-RELATED"/>
    <property type="match status" value="1"/>
</dbReference>
<evidence type="ECO:0000259" key="14">
    <source>
        <dbReference type="PROSITE" id="PS51074"/>
    </source>
</evidence>
<evidence type="ECO:0000313" key="15">
    <source>
        <dbReference type="EMBL" id="KAK2072700.1"/>
    </source>
</evidence>
<keyword evidence="11" id="KW-0539">Nucleus</keyword>
<accession>A0AAD9I8R9</accession>
<dbReference type="EMBL" id="JAQQPM010000006">
    <property type="protein sequence ID" value="KAK2072700.1"/>
    <property type="molecule type" value="Genomic_DNA"/>
</dbReference>
<dbReference type="PROSITE" id="PS50076">
    <property type="entry name" value="DNAJ_2"/>
    <property type="match status" value="1"/>
</dbReference>
<dbReference type="SUPFAM" id="SSF144217">
    <property type="entry name" value="CSL zinc finger"/>
    <property type="match status" value="1"/>
</dbReference>
<evidence type="ECO:0000256" key="12">
    <source>
        <dbReference type="SAM" id="MobiDB-lite"/>
    </source>
</evidence>
<dbReference type="Gene3D" id="1.10.287.110">
    <property type="entry name" value="DnaJ domain"/>
    <property type="match status" value="1"/>
</dbReference>
<dbReference type="GO" id="GO:0005737">
    <property type="term" value="C:cytoplasm"/>
    <property type="evidence" value="ECO:0007669"/>
    <property type="project" value="UniProtKB-SubCell"/>
</dbReference>
<evidence type="ECO:0000259" key="13">
    <source>
        <dbReference type="PROSITE" id="PS50076"/>
    </source>
</evidence>
<dbReference type="CDD" id="cd06257">
    <property type="entry name" value="DnaJ"/>
    <property type="match status" value="1"/>
</dbReference>